<dbReference type="EMBL" id="CAUYUE010000017">
    <property type="protein sequence ID" value="CAK0787363.1"/>
    <property type="molecule type" value="Genomic_DNA"/>
</dbReference>
<name>A0AAV1IMW5_9CHLO</name>
<dbReference type="PANTHER" id="PTHR37201">
    <property type="entry name" value="WD REPEAT PROTEIN"/>
    <property type="match status" value="1"/>
</dbReference>
<evidence type="ECO:0000313" key="2">
    <source>
        <dbReference type="Proteomes" id="UP001314263"/>
    </source>
</evidence>
<sequence>MTTVTSLPTCPVGLQAWGSSSACRKSCTTGRSGPFEARRQSQRQQNLQSVSGCSRALRVTCDPGSVTHSDAAPHRDYSLDTGAARHDSLFKDEVERRIRKAANLMVAADKLAPYDRRTFNPALVLWKAIADIPPAARKSLLRYLLPRDIERVWRLSGEKYWAKRQDLLAAVGPNWSIWDDLPSEPDQVVRFRGRAAVPLPGLLGSFSKVFFAQPKTYELYGRVQMHRGPLGDLLYPLYFKINVAPSTIQATGEVSEMQLEYLQPEQLQLQPGDVPKKGRWPHIRAPIWPFNAHLVDHMRAVGPGVYVGVGWKAPREDKVELGRRFLPFMLVREYDDKDTQL</sequence>
<organism evidence="1 2">
    <name type="scientific">Coccomyxa viridis</name>
    <dbReference type="NCBI Taxonomy" id="1274662"/>
    <lineage>
        <taxon>Eukaryota</taxon>
        <taxon>Viridiplantae</taxon>
        <taxon>Chlorophyta</taxon>
        <taxon>core chlorophytes</taxon>
        <taxon>Trebouxiophyceae</taxon>
        <taxon>Trebouxiophyceae incertae sedis</taxon>
        <taxon>Coccomyxaceae</taxon>
        <taxon>Coccomyxa</taxon>
    </lineage>
</organism>
<protein>
    <submittedName>
        <fullName evidence="1">Uncharacterized protein</fullName>
    </submittedName>
</protein>
<evidence type="ECO:0000313" key="1">
    <source>
        <dbReference type="EMBL" id="CAK0787363.1"/>
    </source>
</evidence>
<proteinExistence type="predicted"/>
<reference evidence="1 2" key="1">
    <citation type="submission" date="2023-10" db="EMBL/GenBank/DDBJ databases">
        <authorList>
            <person name="Maclean D."/>
            <person name="Macfadyen A."/>
        </authorList>
    </citation>
    <scope>NUCLEOTIDE SEQUENCE [LARGE SCALE GENOMIC DNA]</scope>
</reference>
<gene>
    <name evidence="1" type="ORF">CVIRNUC_010583</name>
</gene>
<keyword evidence="2" id="KW-1185">Reference proteome</keyword>
<dbReference type="Proteomes" id="UP001314263">
    <property type="component" value="Unassembled WGS sequence"/>
</dbReference>
<dbReference type="AlphaFoldDB" id="A0AAV1IMW5"/>
<dbReference type="PANTHER" id="PTHR37201:SF1">
    <property type="entry name" value="WD REPEAT PROTEIN"/>
    <property type="match status" value="1"/>
</dbReference>
<accession>A0AAV1IMW5</accession>
<comment type="caution">
    <text evidence="1">The sequence shown here is derived from an EMBL/GenBank/DDBJ whole genome shotgun (WGS) entry which is preliminary data.</text>
</comment>